<name>A0A365Y902_9MICC</name>
<feature type="transmembrane region" description="Helical" evidence="1">
    <location>
        <begin position="39"/>
        <end position="57"/>
    </location>
</feature>
<dbReference type="InterPro" id="IPR021517">
    <property type="entry name" value="DUF3180"/>
</dbReference>
<keyword evidence="1" id="KW-0472">Membrane</keyword>
<gene>
    <name evidence="2" type="ORF">C1H84_17700</name>
</gene>
<comment type="caution">
    <text evidence="2">The sequence shown here is derived from an EMBL/GenBank/DDBJ whole genome shotgun (WGS) entry which is preliminary data.</text>
</comment>
<evidence type="ECO:0000313" key="3">
    <source>
        <dbReference type="Proteomes" id="UP000252167"/>
    </source>
</evidence>
<dbReference type="AlphaFoldDB" id="A0A365Y902"/>
<organism evidence="2 3">
    <name type="scientific">Glutamicibacter soli</name>
    <dbReference type="NCBI Taxonomy" id="453836"/>
    <lineage>
        <taxon>Bacteria</taxon>
        <taxon>Bacillati</taxon>
        <taxon>Actinomycetota</taxon>
        <taxon>Actinomycetes</taxon>
        <taxon>Micrococcales</taxon>
        <taxon>Micrococcaceae</taxon>
        <taxon>Glutamicibacter</taxon>
    </lineage>
</organism>
<dbReference type="Proteomes" id="UP000252167">
    <property type="component" value="Unassembled WGS sequence"/>
</dbReference>
<dbReference type="Pfam" id="PF11377">
    <property type="entry name" value="DUF3180"/>
    <property type="match status" value="1"/>
</dbReference>
<feature type="transmembrane region" description="Helical" evidence="1">
    <location>
        <begin position="69"/>
        <end position="91"/>
    </location>
</feature>
<keyword evidence="1" id="KW-0812">Transmembrane</keyword>
<dbReference type="RefSeq" id="WP_113608169.1">
    <property type="nucleotide sequence ID" value="NZ_POAF01000015.1"/>
</dbReference>
<keyword evidence="1" id="KW-1133">Transmembrane helix</keyword>
<protein>
    <submittedName>
        <fullName evidence="2">DUF3180 domain-containing protein</fullName>
    </submittedName>
</protein>
<reference evidence="2 3" key="1">
    <citation type="submission" date="2018-01" db="EMBL/GenBank/DDBJ databases">
        <title>Glutamicibacter soli strain NHPC-3 Whole genome sequence and assembly.</title>
        <authorList>
            <person name="Choudhury P."/>
            <person name="Gupta D."/>
            <person name="Sengupta K."/>
            <person name="Jawed A."/>
            <person name="Sultana N."/>
            <person name="Saha P."/>
        </authorList>
    </citation>
    <scope>NUCLEOTIDE SEQUENCE [LARGE SCALE GENOMIC DNA]</scope>
    <source>
        <strain evidence="2 3">NHPC-3</strain>
    </source>
</reference>
<accession>A0A365Y902</accession>
<evidence type="ECO:0000313" key="2">
    <source>
        <dbReference type="EMBL" id="RBL98473.1"/>
    </source>
</evidence>
<dbReference type="EMBL" id="POAF01000015">
    <property type="protein sequence ID" value="RBL98473.1"/>
    <property type="molecule type" value="Genomic_DNA"/>
</dbReference>
<feature type="transmembrane region" description="Helical" evidence="1">
    <location>
        <begin position="111"/>
        <end position="132"/>
    </location>
</feature>
<keyword evidence="3" id="KW-1185">Reference proteome</keyword>
<sequence>MTRLKVLSLVWCTLLGAVLGWVALRLFVAAGHSTPVLDYTALYSLGAVCAVVLFLGIRVKRSTLGKAHFDAIAAARTLVLAQAAAYAGALITGWHQPALVNLWVNAGASPSLTRAIVLAGAGLFMVVIGYVVQHLCKLPPEDPEDNTDGIADGTVTE</sequence>
<evidence type="ECO:0000256" key="1">
    <source>
        <dbReference type="SAM" id="Phobius"/>
    </source>
</evidence>
<proteinExistence type="predicted"/>